<organism evidence="4 5">
    <name type="scientific">Eiseniibacteriota bacterium</name>
    <dbReference type="NCBI Taxonomy" id="2212470"/>
    <lineage>
        <taxon>Bacteria</taxon>
        <taxon>Candidatus Eiseniibacteriota</taxon>
    </lineage>
</organism>
<dbReference type="AlphaFoldDB" id="A0A956SCB9"/>
<reference evidence="4" key="2">
    <citation type="journal article" date="2021" name="Microbiome">
        <title>Successional dynamics and alternative stable states in a saline activated sludge microbial community over 9 years.</title>
        <authorList>
            <person name="Wang Y."/>
            <person name="Ye J."/>
            <person name="Ju F."/>
            <person name="Liu L."/>
            <person name="Boyd J.A."/>
            <person name="Deng Y."/>
            <person name="Parks D.H."/>
            <person name="Jiang X."/>
            <person name="Yin X."/>
            <person name="Woodcroft B.J."/>
            <person name="Tyson G.W."/>
            <person name="Hugenholtz P."/>
            <person name="Polz M.F."/>
            <person name="Zhang T."/>
        </authorList>
    </citation>
    <scope>NUCLEOTIDE SEQUENCE</scope>
    <source>
        <strain evidence="4">HKST-UBA02</strain>
    </source>
</reference>
<dbReference type="InterPro" id="IPR045039">
    <property type="entry name" value="NSI-like"/>
</dbReference>
<sequence>MRYVESVEGVRPDQLSGFFEGWPNPPTPERHLAILAGSDRFVLAIDDNVERVVGFVNAISDGVLSAYLPLLEVLPEYRGRGIGRELARRIVVRLDHLYMIDLCCDDSLVPFYRSLGFHRFVGMGRRNYDRQSGGSSPRQ</sequence>
<comment type="caution">
    <text evidence="4">The sequence shown here is derived from an EMBL/GenBank/DDBJ whole genome shotgun (WGS) entry which is preliminary data.</text>
</comment>
<dbReference type="Gene3D" id="3.40.630.30">
    <property type="match status" value="1"/>
</dbReference>
<dbReference type="CDD" id="cd04301">
    <property type="entry name" value="NAT_SF"/>
    <property type="match status" value="1"/>
</dbReference>
<dbReference type="Proteomes" id="UP000739538">
    <property type="component" value="Unassembled WGS sequence"/>
</dbReference>
<feature type="domain" description="N-acetyltransferase" evidence="3">
    <location>
        <begin position="1"/>
        <end position="134"/>
    </location>
</feature>
<evidence type="ECO:0000256" key="1">
    <source>
        <dbReference type="ARBA" id="ARBA00022679"/>
    </source>
</evidence>
<dbReference type="EMBL" id="JAGQHS010000018">
    <property type="protein sequence ID" value="MCA9755210.1"/>
    <property type="molecule type" value="Genomic_DNA"/>
</dbReference>
<dbReference type="SUPFAM" id="SSF55729">
    <property type="entry name" value="Acyl-CoA N-acyltransferases (Nat)"/>
    <property type="match status" value="1"/>
</dbReference>
<evidence type="ECO:0000313" key="4">
    <source>
        <dbReference type="EMBL" id="MCA9755210.1"/>
    </source>
</evidence>
<dbReference type="PANTHER" id="PTHR43626:SF4">
    <property type="entry name" value="GCN5-RELATED N-ACETYLTRANSFERASE 2, CHLOROPLASTIC"/>
    <property type="match status" value="1"/>
</dbReference>
<evidence type="ECO:0000259" key="3">
    <source>
        <dbReference type="PROSITE" id="PS51186"/>
    </source>
</evidence>
<dbReference type="InterPro" id="IPR000182">
    <property type="entry name" value="GNAT_dom"/>
</dbReference>
<dbReference type="GO" id="GO:0008080">
    <property type="term" value="F:N-acetyltransferase activity"/>
    <property type="evidence" value="ECO:0007669"/>
    <property type="project" value="InterPro"/>
</dbReference>
<name>A0A956SCB9_UNCEI</name>
<proteinExistence type="predicted"/>
<keyword evidence="1" id="KW-0808">Transferase</keyword>
<gene>
    <name evidence="4" type="ORF">KDA27_05360</name>
</gene>
<dbReference type="PANTHER" id="PTHR43626">
    <property type="entry name" value="ACYL-COA N-ACYLTRANSFERASE"/>
    <property type="match status" value="1"/>
</dbReference>
<reference evidence="4" key="1">
    <citation type="submission" date="2020-04" db="EMBL/GenBank/DDBJ databases">
        <authorList>
            <person name="Zhang T."/>
        </authorList>
    </citation>
    <scope>NUCLEOTIDE SEQUENCE</scope>
    <source>
        <strain evidence="4">HKST-UBA02</strain>
    </source>
</reference>
<dbReference type="InterPro" id="IPR016181">
    <property type="entry name" value="Acyl_CoA_acyltransferase"/>
</dbReference>
<protein>
    <submittedName>
        <fullName evidence="4">GNAT family N-acetyltransferase</fullName>
    </submittedName>
</protein>
<evidence type="ECO:0000313" key="5">
    <source>
        <dbReference type="Proteomes" id="UP000739538"/>
    </source>
</evidence>
<accession>A0A956SCB9</accession>
<keyword evidence="2" id="KW-0012">Acyltransferase</keyword>
<dbReference type="GO" id="GO:0005737">
    <property type="term" value="C:cytoplasm"/>
    <property type="evidence" value="ECO:0007669"/>
    <property type="project" value="TreeGrafter"/>
</dbReference>
<dbReference type="PROSITE" id="PS51186">
    <property type="entry name" value="GNAT"/>
    <property type="match status" value="1"/>
</dbReference>
<dbReference type="Pfam" id="PF00583">
    <property type="entry name" value="Acetyltransf_1"/>
    <property type="match status" value="1"/>
</dbReference>
<evidence type="ECO:0000256" key="2">
    <source>
        <dbReference type="ARBA" id="ARBA00023315"/>
    </source>
</evidence>